<comment type="function">
    <text evidence="2">Together with LptE, is involved in the assembly of lipopolysaccharide (LPS) at the surface of the outer membrane.</text>
</comment>
<comment type="subcellular location">
    <subcellularLocation>
        <location evidence="2">Cell outer membrane</location>
    </subcellularLocation>
</comment>
<evidence type="ECO:0000256" key="1">
    <source>
        <dbReference type="ARBA" id="ARBA00023237"/>
    </source>
</evidence>
<sequence>MAFGILVYLQTVPLPISRHRMHFCFILFFFAFLPTTGFAEDAVWNCHQDKNSKEWVCTGEKASPAAIPEEKDEPLAQQPPVSTTPAAQPEVKETAVSEPAPAPAPVHETVAEAESQPKAIAEKKIPVKSTVRKAVPVKKNLQQEDTRQAGWHCKTAEGGQDWNCNLTGPDPKGQPHVVSTEATGFSMLDPAFDAKQEQIFANLRSNLKYDPWAHCSIEPGAAPVFTPRSPLRDVSPLDVNADYGEVFENEISSYRGNVEITRADQHSFSNTAQYDTVSQTLDLQGEVYYSEDNLSIYSNSASLKLAQDQATLRNVEFINPSAPLRGRASAAYRESKVLSRYKDVAYTTCPPGNTDWVLHASDLKLNDATGKGAVKNAWLEFKGTPVFYSPYLSFPVDNRRLSGFLAPTFGSTQLSGFHFSAPYYWNIAPNYDATLRPRYFTKRGIMLAGDFRLLTPYSNSKLGLEFLPNDKLRDTSRFLGSLKNTSHFGPYVSSNMDLNYVSDKEYFGELGNALSFPNFSHIRSIADLGYRNPGIGVSLVGRVENYQTIDKTLTGYNRPYRRLPEIDLNLDHTFDFMPLTANLDSEYVNFNHDDLVNAQRVNVKPSISAPLQAEWGFLTPKVSVQHTDYQLTEKSFVPPPNVVPASWSNTVTRTLPIFSLDSGLTFERELGKADSSMKHTLEPRLFYLYIPKKDQNDIPLFDTSLYDIWFSNLFRENRFSGTDRIQDANQITMALTTRLIDSETGLEKMKLNIGQIIYFRDREVTAPLRIRNLPDFVTIPEQGFQMPVETDRVSPLIAELSSQFSDHWSGETGIQWNPENNDIVRGKAILHFMNKAEKILNLGFHYRRTDLVERTLLANSSIWGPSVQAYNAALPSGTPSYNPLTDPNVLHSTDLVQSDISFRWPLFNDWYAVGRWQYSWLYNKTQETFLGVEKENCCWRFRLIGRRYTNNINTVNSSVQQLAEGTSQSGLFFQVELKGLTGLGESLDQFFEQSIFGYQKPTQ</sequence>
<keyword evidence="7" id="KW-1185">Reference proteome</keyword>
<dbReference type="STRING" id="686340.Metal_2634"/>
<dbReference type="InterPro" id="IPR045659">
    <property type="entry name" value="LptD_2"/>
</dbReference>
<feature type="domain" description="LptD C-terminal" evidence="4">
    <location>
        <begin position="476"/>
        <end position="906"/>
    </location>
</feature>
<organism evidence="6 7">
    <name type="scientific">Methylomicrobium album BG8</name>
    <dbReference type="NCBI Taxonomy" id="686340"/>
    <lineage>
        <taxon>Bacteria</taxon>
        <taxon>Pseudomonadati</taxon>
        <taxon>Pseudomonadota</taxon>
        <taxon>Gammaproteobacteria</taxon>
        <taxon>Methylococcales</taxon>
        <taxon>Methylococcaceae</taxon>
        <taxon>Methylomicrobium</taxon>
    </lineage>
</organism>
<feature type="compositionally biased region" description="Low complexity" evidence="3">
    <location>
        <begin position="96"/>
        <end position="114"/>
    </location>
</feature>
<dbReference type="InterPro" id="IPR007543">
    <property type="entry name" value="LptD_C"/>
</dbReference>
<dbReference type="Proteomes" id="UP000005090">
    <property type="component" value="Chromosome"/>
</dbReference>
<dbReference type="EMBL" id="CM001475">
    <property type="protein sequence ID" value="EIC30346.1"/>
    <property type="molecule type" value="Genomic_DNA"/>
</dbReference>
<dbReference type="HAMAP" id="MF_01411">
    <property type="entry name" value="LPS_assembly_LptD"/>
    <property type="match status" value="1"/>
</dbReference>
<dbReference type="HOGENOM" id="CLU_009039_0_1_6"/>
<name>H8GJI6_METAL</name>
<dbReference type="PANTHER" id="PTHR30189">
    <property type="entry name" value="LPS-ASSEMBLY PROTEIN"/>
    <property type="match status" value="1"/>
</dbReference>
<comment type="caution">
    <text evidence="2">Lacks conserved residue(s) required for the propagation of feature annotation.</text>
</comment>
<dbReference type="AlphaFoldDB" id="H8GJI6"/>
<dbReference type="GO" id="GO:0015920">
    <property type="term" value="P:lipopolysaccharide transport"/>
    <property type="evidence" value="ECO:0007669"/>
    <property type="project" value="InterPro"/>
</dbReference>
<keyword evidence="2" id="KW-0732">Signal</keyword>
<dbReference type="Pfam" id="PF04453">
    <property type="entry name" value="LptD"/>
    <property type="match status" value="1"/>
</dbReference>
<keyword evidence="2" id="KW-0472">Membrane</keyword>
<comment type="similarity">
    <text evidence="2">Belongs to the LptD family.</text>
</comment>
<evidence type="ECO:0000256" key="2">
    <source>
        <dbReference type="HAMAP-Rule" id="MF_01411"/>
    </source>
</evidence>
<dbReference type="Pfam" id="PF19838">
    <property type="entry name" value="LptD_2"/>
    <property type="match status" value="1"/>
</dbReference>
<dbReference type="GO" id="GO:0043165">
    <property type="term" value="P:Gram-negative-bacterium-type cell outer membrane assembly"/>
    <property type="evidence" value="ECO:0007669"/>
    <property type="project" value="UniProtKB-UniRule"/>
</dbReference>
<evidence type="ECO:0000256" key="3">
    <source>
        <dbReference type="SAM" id="MobiDB-lite"/>
    </source>
</evidence>
<gene>
    <name evidence="2" type="primary">lptD</name>
    <name evidence="6" type="ORF">Metal_2634</name>
</gene>
<dbReference type="eggNOG" id="COG1452">
    <property type="taxonomic scope" value="Bacteria"/>
</dbReference>
<keyword evidence="1 2" id="KW-0998">Cell outer membrane</keyword>
<protein>
    <recommendedName>
        <fullName evidence="2">LPS-assembly protein LptD</fullName>
    </recommendedName>
</protein>
<dbReference type="GO" id="GO:1990351">
    <property type="term" value="C:transporter complex"/>
    <property type="evidence" value="ECO:0007669"/>
    <property type="project" value="TreeGrafter"/>
</dbReference>
<evidence type="ECO:0000259" key="5">
    <source>
        <dbReference type="Pfam" id="PF19838"/>
    </source>
</evidence>
<dbReference type="InterPro" id="IPR020889">
    <property type="entry name" value="LipoPS_assembly_LptD"/>
</dbReference>
<proteinExistence type="inferred from homology"/>
<evidence type="ECO:0000259" key="4">
    <source>
        <dbReference type="Pfam" id="PF04453"/>
    </source>
</evidence>
<dbReference type="GO" id="GO:0009279">
    <property type="term" value="C:cell outer membrane"/>
    <property type="evidence" value="ECO:0007669"/>
    <property type="project" value="UniProtKB-SubCell"/>
</dbReference>
<dbReference type="InterPro" id="IPR050218">
    <property type="entry name" value="LptD"/>
</dbReference>
<evidence type="ECO:0000313" key="7">
    <source>
        <dbReference type="Proteomes" id="UP000005090"/>
    </source>
</evidence>
<feature type="domain" description="LPS-assembly protein LptD central" evidence="5">
    <location>
        <begin position="377"/>
        <end position="451"/>
    </location>
</feature>
<accession>H8GJI6</accession>
<evidence type="ECO:0000313" key="6">
    <source>
        <dbReference type="EMBL" id="EIC30346.1"/>
    </source>
</evidence>
<comment type="subunit">
    <text evidence="2">Component of the lipopolysaccharide transport and assembly complex. Interacts with LptE and LptA.</text>
</comment>
<feature type="region of interest" description="Disordered" evidence="3">
    <location>
        <begin position="61"/>
        <end position="123"/>
    </location>
</feature>
<reference evidence="6 7" key="1">
    <citation type="journal article" date="2013" name="Genome Announc.">
        <title>Genome Sequence of the Obligate Gammaproteobacterial Methanotroph Methylomicrobium album Strain BG8.</title>
        <authorList>
            <person name="Kits K.D."/>
            <person name="Kalyuzhnaya M.G."/>
            <person name="Klotz M.G."/>
            <person name="Jetten M.S."/>
            <person name="Op den Camp H.J."/>
            <person name="Vuilleumier S."/>
            <person name="Bringel F."/>
            <person name="Dispirito A.A."/>
            <person name="Murrell J.C."/>
            <person name="Bruce D."/>
            <person name="Cheng J.F."/>
            <person name="Copeland A."/>
            <person name="Goodwin L."/>
            <person name="Hauser L."/>
            <person name="Lajus A."/>
            <person name="Land M.L."/>
            <person name="Lapidus A."/>
            <person name="Lucas S."/>
            <person name="Medigue C."/>
            <person name="Pitluck S."/>
            <person name="Woyke T."/>
            <person name="Zeytun A."/>
            <person name="Stein L.Y."/>
        </authorList>
    </citation>
    <scope>NUCLEOTIDE SEQUENCE [LARGE SCALE GENOMIC DNA]</scope>
    <source>
        <strain evidence="6 7">BG8</strain>
    </source>
</reference>
<dbReference type="PANTHER" id="PTHR30189:SF1">
    <property type="entry name" value="LPS-ASSEMBLY PROTEIN LPTD"/>
    <property type="match status" value="1"/>
</dbReference>